<organism evidence="1 2">
    <name type="scientific">Candidatus Hakubella thermalkaliphila</name>
    <dbReference type="NCBI Taxonomy" id="2754717"/>
    <lineage>
        <taxon>Bacteria</taxon>
        <taxon>Bacillati</taxon>
        <taxon>Actinomycetota</taxon>
        <taxon>Actinomycetota incertae sedis</taxon>
        <taxon>Candidatus Hakubellales</taxon>
        <taxon>Candidatus Hakubellaceae</taxon>
        <taxon>Candidatus Hakubella</taxon>
    </lineage>
</organism>
<dbReference type="GO" id="GO:0000166">
    <property type="term" value="F:nucleotide binding"/>
    <property type="evidence" value="ECO:0007669"/>
    <property type="project" value="InterPro"/>
</dbReference>
<dbReference type="InterPro" id="IPR023299">
    <property type="entry name" value="ATPase_P-typ_cyto_dom_N"/>
</dbReference>
<dbReference type="SUPFAM" id="SSF81660">
    <property type="entry name" value="Metal cation-transporting ATPase, ATP-binding domain N"/>
    <property type="match status" value="1"/>
</dbReference>
<keyword evidence="2" id="KW-1185">Reference proteome</keyword>
<dbReference type="Proteomes" id="UP000591948">
    <property type="component" value="Unassembled WGS sequence"/>
</dbReference>
<sequence length="63" mass="7112">MIGNETFLREENIAFNNREERERLYQEGKTVVMVSIDSKVAGLIAQADTLKEGAIELITSLKK</sequence>
<feature type="non-terminal residue" evidence="1">
    <location>
        <position position="63"/>
    </location>
</feature>
<comment type="caution">
    <text evidence="1">The sequence shown here is derived from an EMBL/GenBank/DDBJ whole genome shotgun (WGS) entry which is preliminary data.</text>
</comment>
<proteinExistence type="predicted"/>
<name>A0A6V8P9Q5_9ACTN</name>
<dbReference type="Gene3D" id="3.40.50.1000">
    <property type="entry name" value="HAD superfamily/HAD-like"/>
    <property type="match status" value="1"/>
</dbReference>
<dbReference type="RefSeq" id="WP_176234189.1">
    <property type="nucleotide sequence ID" value="NZ_BLRY01000602.1"/>
</dbReference>
<reference evidence="1 2" key="1">
    <citation type="journal article" date="2020" name="Front. Microbiol.">
        <title>Single-cell genomics of novel Actinobacteria with the Wood-Ljungdahl pathway discovered in a serpentinizing system.</title>
        <authorList>
            <person name="Merino N."/>
            <person name="Kawai M."/>
            <person name="Boyd E.S."/>
            <person name="Colman D.R."/>
            <person name="McGlynn S.E."/>
            <person name="Nealson K.H."/>
            <person name="Kurokawa K."/>
            <person name="Hongoh Y."/>
        </authorList>
    </citation>
    <scope>NUCLEOTIDE SEQUENCE [LARGE SCALE GENOMIC DNA]</scope>
    <source>
        <strain evidence="1 2">S33</strain>
    </source>
</reference>
<protein>
    <submittedName>
        <fullName evidence="1">Uncharacterized protein</fullName>
    </submittedName>
</protein>
<gene>
    <name evidence="1" type="ORF">HKBW3S33_02469</name>
</gene>
<evidence type="ECO:0000313" key="2">
    <source>
        <dbReference type="Proteomes" id="UP000591948"/>
    </source>
</evidence>
<dbReference type="AlphaFoldDB" id="A0A6V8P9Q5"/>
<dbReference type="EMBL" id="BLRY01000602">
    <property type="protein sequence ID" value="GFP29053.1"/>
    <property type="molecule type" value="Genomic_DNA"/>
</dbReference>
<dbReference type="InterPro" id="IPR023214">
    <property type="entry name" value="HAD_sf"/>
</dbReference>
<accession>A0A6V8P9Q5</accession>
<dbReference type="Gene3D" id="3.40.1110.10">
    <property type="entry name" value="Calcium-transporting ATPase, cytoplasmic domain N"/>
    <property type="match status" value="1"/>
</dbReference>
<evidence type="ECO:0000313" key="1">
    <source>
        <dbReference type="EMBL" id="GFP29053.1"/>
    </source>
</evidence>